<evidence type="ECO:0000313" key="1">
    <source>
        <dbReference type="EMBL" id="GLB52162.1"/>
    </source>
</evidence>
<organism evidence="1 2">
    <name type="scientific">Neptunitalea chrysea</name>
    <dbReference type="NCBI Taxonomy" id="1647581"/>
    <lineage>
        <taxon>Bacteria</taxon>
        <taxon>Pseudomonadati</taxon>
        <taxon>Bacteroidota</taxon>
        <taxon>Flavobacteriia</taxon>
        <taxon>Flavobacteriales</taxon>
        <taxon>Flavobacteriaceae</taxon>
        <taxon>Neptunitalea</taxon>
    </lineage>
</organism>
<evidence type="ECO:0000313" key="2">
    <source>
        <dbReference type="Proteomes" id="UP001143545"/>
    </source>
</evidence>
<comment type="caution">
    <text evidence="1">The sequence shown here is derived from an EMBL/GenBank/DDBJ whole genome shotgun (WGS) entry which is preliminary data.</text>
</comment>
<accession>A0A9W6EV66</accession>
<proteinExistence type="predicted"/>
<sequence>MLTENKSEAVTNGSIISQREKVNVKFENCVAKNCFNYGFYSDAGGVKFTDCTIENIVPSYVVLNMPTPYPYIHSRNNTRAGAAFISGSTGIKLFELVEVTFSDLQNGETITLAGLTYTAPYNVTAQFVASVFENLTVNYVGTGNLSGTLTDFNTGSANGNTVIFTNDTKGNNTGISLDDNDTGSVNNISITPASKRYPLQIKGGEIINVPKLHKGIYGISKALFDSVVIENVTDDTDDFENIGDNSNSYSGALYY</sequence>
<gene>
    <name evidence="1" type="ORF">NBRC110019_12010</name>
</gene>
<protein>
    <submittedName>
        <fullName evidence="1">Uncharacterized protein</fullName>
    </submittedName>
</protein>
<name>A0A9W6EV66_9FLAO</name>
<dbReference type="Proteomes" id="UP001143545">
    <property type="component" value="Unassembled WGS sequence"/>
</dbReference>
<dbReference type="RefSeq" id="WP_281753297.1">
    <property type="nucleotide sequence ID" value="NZ_BRVP01000007.1"/>
</dbReference>
<dbReference type="AlphaFoldDB" id="A0A9W6EV66"/>
<keyword evidence="2" id="KW-1185">Reference proteome</keyword>
<dbReference type="EMBL" id="BRVP01000007">
    <property type="protein sequence ID" value="GLB52162.1"/>
    <property type="molecule type" value="Genomic_DNA"/>
</dbReference>
<reference evidence="1" key="1">
    <citation type="submission" date="2022-07" db="EMBL/GenBank/DDBJ databases">
        <title>Taxonomy of Novel Oxalotrophic and Methylotrophic Bacteria.</title>
        <authorList>
            <person name="Sahin N."/>
            <person name="Tani A."/>
        </authorList>
    </citation>
    <scope>NUCLEOTIDE SEQUENCE</scope>
    <source>
        <strain evidence="1">AM327</strain>
    </source>
</reference>